<organism evidence="1 2">
    <name type="scientific">Streptomyces citrinus</name>
    <dbReference type="NCBI Taxonomy" id="3118173"/>
    <lineage>
        <taxon>Bacteria</taxon>
        <taxon>Bacillati</taxon>
        <taxon>Actinomycetota</taxon>
        <taxon>Actinomycetes</taxon>
        <taxon>Kitasatosporales</taxon>
        <taxon>Streptomycetaceae</taxon>
        <taxon>Streptomyces</taxon>
    </lineage>
</organism>
<evidence type="ECO:0000313" key="2">
    <source>
        <dbReference type="Proteomes" id="UP001432251"/>
    </source>
</evidence>
<sequence length="116" mass="12970">MHESATAHEGPLLFTVAAREAALIAEIHELRVENEQLNRAMVSRAMIDQARGMIMVLAHCSSERAWGLLVDISQHRNVKLRDVAAALVATGRDCPRPTLEQICGELRRALERFDSR</sequence>
<reference evidence="1" key="1">
    <citation type="journal article" date="2025" name="Int. J. Syst. Evol. Microbiol.">
        <title>Streptomyces citrinus sp. nov., with yellow diffusible pigment.</title>
        <authorList>
            <person name="He Y."/>
            <person name="Yang E."/>
            <person name="Xu J."/>
            <person name="Sun Y."/>
            <person name="Sun L."/>
        </authorList>
    </citation>
    <scope>NUCLEOTIDE SEQUENCE</scope>
    <source>
        <strain evidence="1">Q6</strain>
    </source>
</reference>
<gene>
    <name evidence="1" type="ORF">V2W30_01095</name>
</gene>
<protein>
    <submittedName>
        <fullName evidence="1">ANTAR domain-containing protein</fullName>
    </submittedName>
</protein>
<keyword evidence="2" id="KW-1185">Reference proteome</keyword>
<dbReference type="EMBL" id="CP146022">
    <property type="protein sequence ID" value="WWQ62099.1"/>
    <property type="molecule type" value="Genomic_DNA"/>
</dbReference>
<evidence type="ECO:0000313" key="1">
    <source>
        <dbReference type="EMBL" id="WWQ62099.1"/>
    </source>
</evidence>
<proteinExistence type="predicted"/>
<dbReference type="Proteomes" id="UP001432251">
    <property type="component" value="Chromosome"/>
</dbReference>
<accession>A0ACD5A4S1</accession>
<name>A0ACD5A4S1_9ACTN</name>